<dbReference type="InterPro" id="IPR012836">
    <property type="entry name" value="FlgF"/>
</dbReference>
<evidence type="ECO:0000259" key="5">
    <source>
        <dbReference type="Pfam" id="PF00460"/>
    </source>
</evidence>
<evidence type="ECO:0000313" key="8">
    <source>
        <dbReference type="EMBL" id="MCG2629508.1"/>
    </source>
</evidence>
<comment type="subcellular location">
    <subcellularLocation>
        <location evidence="1 4">Bacterial flagellum basal body</location>
    </subcellularLocation>
</comment>
<dbReference type="SUPFAM" id="SSF117143">
    <property type="entry name" value="Flagellar hook protein flgE"/>
    <property type="match status" value="1"/>
</dbReference>
<dbReference type="InterPro" id="IPR020013">
    <property type="entry name" value="Flagellar_FlgE/F/G"/>
</dbReference>
<keyword evidence="3 4" id="KW-0975">Bacterial flagellum</keyword>
<keyword evidence="8" id="KW-0969">Cilium</keyword>
<dbReference type="Pfam" id="PF00460">
    <property type="entry name" value="Flg_bb_rod"/>
    <property type="match status" value="1"/>
</dbReference>
<dbReference type="InterPro" id="IPR001444">
    <property type="entry name" value="Flag_bb_rod_N"/>
</dbReference>
<evidence type="ECO:0000313" key="9">
    <source>
        <dbReference type="EMBL" id="MCG2671029.1"/>
    </source>
</evidence>
<feature type="domain" description="Flagellar basal-body/hook protein C-terminal" evidence="6">
    <location>
        <begin position="202"/>
        <end position="245"/>
    </location>
</feature>
<dbReference type="InterPro" id="IPR037925">
    <property type="entry name" value="FlgE/F/G-like"/>
</dbReference>
<comment type="caution">
    <text evidence="8">The sequence shown here is derived from an EMBL/GenBank/DDBJ whole genome shotgun (WGS) entry which is preliminary data.</text>
</comment>
<name>A0A9X1RDQ4_9BRAD</name>
<sequence length="253" mass="27464">MQNALLIGLSRQMTLERQMDVIANNVANVNTNGFKADHSLFEEYLRSNAHEDNFVGSDRRVSYVQDRGTYRDVGQGPMEATNNPLDMAISGNAFFAVQANGAERYTRDGKFALSSTGQLMTSDGNLVLGTAGPIVFQPTDHDINVAPDGTVTVLEGTAKIDTIRGKIKMVTFDDPAKLIKLGANLYDTGSAAQQPDTKSTLQQGYIEKSNVNSVGEMGRMVEVMRSYTAIANLLQQQSDLHKSAIEKLADVPA</sequence>
<dbReference type="RefSeq" id="WP_237865575.1">
    <property type="nucleotide sequence ID" value="NZ_JAKLTY010000015.1"/>
</dbReference>
<reference evidence="8" key="1">
    <citation type="submission" date="2022-01" db="EMBL/GenBank/DDBJ databases">
        <title>Genome sequnece data of strain Bradyrhizobium sp. nov.</title>
        <authorList>
            <person name="Zhang J."/>
        </authorList>
    </citation>
    <scope>NUCLEOTIDE SEQUENCE</scope>
    <source>
        <strain evidence="9">WYCCWR 12774</strain>
        <strain evidence="8">WYCCWR 13023</strain>
    </source>
</reference>
<evidence type="ECO:0000256" key="3">
    <source>
        <dbReference type="ARBA" id="ARBA00023143"/>
    </source>
</evidence>
<evidence type="ECO:0000313" key="10">
    <source>
        <dbReference type="Proteomes" id="UP001139012"/>
    </source>
</evidence>
<organism evidence="8 11">
    <name type="scientific">Bradyrhizobium zhengyangense</name>
    <dbReference type="NCBI Taxonomy" id="2911009"/>
    <lineage>
        <taxon>Bacteria</taxon>
        <taxon>Pseudomonadati</taxon>
        <taxon>Pseudomonadota</taxon>
        <taxon>Alphaproteobacteria</taxon>
        <taxon>Hyphomicrobiales</taxon>
        <taxon>Nitrobacteraceae</taxon>
        <taxon>Bradyrhizobium</taxon>
    </lineage>
</organism>
<dbReference type="NCBIfam" id="NF009331">
    <property type="entry name" value="PRK12689.1"/>
    <property type="match status" value="1"/>
</dbReference>
<dbReference type="GO" id="GO:0030694">
    <property type="term" value="C:bacterial-type flagellum basal body, rod"/>
    <property type="evidence" value="ECO:0007669"/>
    <property type="project" value="UniProtKB-UniRule"/>
</dbReference>
<dbReference type="InterPro" id="IPR019776">
    <property type="entry name" value="Flagellar_basal_body_rod_CS"/>
</dbReference>
<evidence type="ECO:0000256" key="1">
    <source>
        <dbReference type="ARBA" id="ARBA00004117"/>
    </source>
</evidence>
<dbReference type="NCBIfam" id="TIGR03506">
    <property type="entry name" value="FlgEFG_subfam"/>
    <property type="match status" value="1"/>
</dbReference>
<dbReference type="AlphaFoldDB" id="A0A9X1RDQ4"/>
<dbReference type="Proteomes" id="UP001139054">
    <property type="component" value="Unassembled WGS sequence"/>
</dbReference>
<gene>
    <name evidence="8" type="primary">flgF</name>
    <name evidence="9" type="ORF">L6637_29165</name>
    <name evidence="8" type="ORF">L6654_23070</name>
</gene>
<dbReference type="Pfam" id="PF22692">
    <property type="entry name" value="LlgE_F_G_D1"/>
    <property type="match status" value="1"/>
</dbReference>
<dbReference type="Proteomes" id="UP001139012">
    <property type="component" value="Unassembled WGS sequence"/>
</dbReference>
<feature type="domain" description="Flagellar basal body rod protein N-terminal" evidence="5">
    <location>
        <begin position="5"/>
        <end position="35"/>
    </location>
</feature>
<dbReference type="EMBL" id="JAKLUA010000012">
    <property type="protein sequence ID" value="MCG2671029.1"/>
    <property type="molecule type" value="Genomic_DNA"/>
</dbReference>
<dbReference type="PANTHER" id="PTHR30435:SF19">
    <property type="entry name" value="FLAGELLAR BASAL-BODY ROD PROTEIN FLGG"/>
    <property type="match status" value="1"/>
</dbReference>
<dbReference type="PROSITE" id="PS00588">
    <property type="entry name" value="FLAGELLA_BB_ROD"/>
    <property type="match status" value="1"/>
</dbReference>
<keyword evidence="8" id="KW-0966">Cell projection</keyword>
<evidence type="ECO:0000256" key="4">
    <source>
        <dbReference type="RuleBase" id="RU362116"/>
    </source>
</evidence>
<evidence type="ECO:0000259" key="6">
    <source>
        <dbReference type="Pfam" id="PF06429"/>
    </source>
</evidence>
<proteinExistence type="inferred from homology"/>
<dbReference type="InterPro" id="IPR053967">
    <property type="entry name" value="LlgE_F_G-like_D1"/>
</dbReference>
<dbReference type="NCBIfam" id="TIGR02490">
    <property type="entry name" value="flgF"/>
    <property type="match status" value="1"/>
</dbReference>
<dbReference type="GO" id="GO:0071978">
    <property type="term" value="P:bacterial-type flagellum-dependent swarming motility"/>
    <property type="evidence" value="ECO:0007669"/>
    <property type="project" value="TreeGrafter"/>
</dbReference>
<comment type="subunit">
    <text evidence="4">The basal body constitutes a major portion of the flagellar organelle and consists of five rings (E,L,P,S, and M) mounted on a central rod. The rod consists of about 26 subunits of FlgG in the distal portion, and FlgB, FlgC and FlgF are thought to build up the proximal portion of the rod with about 6 subunits each.</text>
</comment>
<comment type="similarity">
    <text evidence="2 4">Belongs to the flagella basal body rod proteins family.</text>
</comment>
<dbReference type="EMBL" id="JAKLTY010000015">
    <property type="protein sequence ID" value="MCG2629508.1"/>
    <property type="molecule type" value="Genomic_DNA"/>
</dbReference>
<evidence type="ECO:0000259" key="7">
    <source>
        <dbReference type="Pfam" id="PF22692"/>
    </source>
</evidence>
<dbReference type="PANTHER" id="PTHR30435">
    <property type="entry name" value="FLAGELLAR PROTEIN"/>
    <property type="match status" value="1"/>
</dbReference>
<dbReference type="InterPro" id="IPR010930">
    <property type="entry name" value="Flg_bb/hook_C_dom"/>
</dbReference>
<evidence type="ECO:0000256" key="2">
    <source>
        <dbReference type="ARBA" id="ARBA00009677"/>
    </source>
</evidence>
<keyword evidence="10" id="KW-1185">Reference proteome</keyword>
<dbReference type="Pfam" id="PF06429">
    <property type="entry name" value="Flg_bbr_C"/>
    <property type="match status" value="1"/>
</dbReference>
<feature type="domain" description="Flagellar hook protein FlgE/F/G-like D1" evidence="7">
    <location>
        <begin position="88"/>
        <end position="153"/>
    </location>
</feature>
<keyword evidence="8" id="KW-0282">Flagellum</keyword>
<protein>
    <recommendedName>
        <fullName evidence="4">Flagellar basal-body rod protein FlgF</fullName>
    </recommendedName>
</protein>
<evidence type="ECO:0000313" key="11">
    <source>
        <dbReference type="Proteomes" id="UP001139054"/>
    </source>
</evidence>
<accession>A0A9X1RDQ4</accession>